<protein>
    <submittedName>
        <fullName evidence="1">Uncharacterized protein</fullName>
    </submittedName>
</protein>
<dbReference type="EMBL" id="SJFN01000059">
    <property type="protein sequence ID" value="TBW32403.1"/>
    <property type="molecule type" value="Genomic_DNA"/>
</dbReference>
<accession>A0A4Q9VEU5</accession>
<dbReference type="Proteomes" id="UP000292781">
    <property type="component" value="Unassembled WGS sequence"/>
</dbReference>
<dbReference type="AlphaFoldDB" id="A0A4Q9VEU5"/>
<comment type="caution">
    <text evidence="1">The sequence shown here is derived from an EMBL/GenBank/DDBJ whole genome shotgun (WGS) entry which is preliminary data.</text>
</comment>
<organism evidence="1 2">
    <name type="scientific">Siculibacillus lacustris</name>
    <dbReference type="NCBI Taxonomy" id="1549641"/>
    <lineage>
        <taxon>Bacteria</taxon>
        <taxon>Pseudomonadati</taxon>
        <taxon>Pseudomonadota</taxon>
        <taxon>Alphaproteobacteria</taxon>
        <taxon>Hyphomicrobiales</taxon>
        <taxon>Ancalomicrobiaceae</taxon>
        <taxon>Siculibacillus</taxon>
    </lineage>
</organism>
<gene>
    <name evidence="1" type="ORF">EYW49_22105</name>
</gene>
<sequence length="415" mass="48556">MKELSGDYRKRCPDITETRKLPLSEASKEIGIQEYILRTLCETHRVPRPNSAYWKARASGREGKQVRLTATADPSEEIIILDEVVGMSLEDRIPHFPVRETVTKARERPTYQPPLRPVLPPLETPHRLIAATVRDLRKRQPNSDTVQSSGEGRWQVSVSADLAERVIHILDRIVRTLSDAGYRLEFWSQGLLVRGRGELLTFKLREHSKRVPHTLTEEEQENERRRKIEFRREGRIYELSSWYPKYDYISKGVLSLTMAQENGHGVERIWKDGKTSLVEDTIAGLPDAVDRYLLDRIEDRHRHERYQRNSERRSRCADRARRRIERESQRKKVLDDLVEITTEANRLRQWLNETSSWPEAPSAVEFNRLVEWSRRRLSELESKTSAEGISTILRDRNLFPEVDPLVDPPEDLIME</sequence>
<keyword evidence="2" id="KW-1185">Reference proteome</keyword>
<evidence type="ECO:0000313" key="1">
    <source>
        <dbReference type="EMBL" id="TBW32403.1"/>
    </source>
</evidence>
<name>A0A4Q9VEU5_9HYPH</name>
<reference evidence="1 2" key="1">
    <citation type="submission" date="2019-02" db="EMBL/GenBank/DDBJ databases">
        <title>Siculibacillus lacustris gen. nov., sp. nov., a new rosette-forming bacterium isolated from a freshwater crater lake (Lake St. Ana, Romania).</title>
        <authorList>
            <person name="Felfoldi T."/>
            <person name="Marton Z."/>
            <person name="Szabo A."/>
            <person name="Mentes A."/>
            <person name="Boka K."/>
            <person name="Marialigeti K."/>
            <person name="Mathe I."/>
            <person name="Koncz M."/>
            <person name="Schumann P."/>
            <person name="Toth E."/>
        </authorList>
    </citation>
    <scope>NUCLEOTIDE SEQUENCE [LARGE SCALE GENOMIC DNA]</scope>
    <source>
        <strain evidence="1 2">SA-279</strain>
    </source>
</reference>
<evidence type="ECO:0000313" key="2">
    <source>
        <dbReference type="Proteomes" id="UP000292781"/>
    </source>
</evidence>
<dbReference type="OrthoDB" id="9777694at2"/>
<proteinExistence type="predicted"/>